<comment type="caution">
    <text evidence="1">The sequence shown here is derived from an EMBL/GenBank/DDBJ whole genome shotgun (WGS) entry which is preliminary data.</text>
</comment>
<dbReference type="EMBL" id="CAJJDP010000153">
    <property type="protein sequence ID" value="CAD8210423.1"/>
    <property type="molecule type" value="Genomic_DNA"/>
</dbReference>
<proteinExistence type="predicted"/>
<keyword evidence="3" id="KW-1185">Reference proteome</keyword>
<dbReference type="EMBL" id="CAJJDP010000153">
    <property type="protein sequence ID" value="CAD8210421.1"/>
    <property type="molecule type" value="Genomic_DNA"/>
</dbReference>
<sequence>MADMISKPKQILILLTVVQFKHYQTMIITWDLTYLQETQLIKNILFYSQLRINLTKLIKLGRLAVLPKKLEQIIEAEDNIDALFVKLFSLAQERFQCKEDYSNSHLKSPTFSLQNAGSIRIKRNKNEFYNNL</sequence>
<accession>A0A8S1YA17</accession>
<evidence type="ECO:0000313" key="2">
    <source>
        <dbReference type="EMBL" id="CAD8210423.1"/>
    </source>
</evidence>
<protein>
    <submittedName>
        <fullName evidence="1">Uncharacterized protein</fullName>
    </submittedName>
</protein>
<reference evidence="1" key="1">
    <citation type="submission" date="2021-01" db="EMBL/GenBank/DDBJ databases">
        <authorList>
            <consortium name="Genoscope - CEA"/>
            <person name="William W."/>
        </authorList>
    </citation>
    <scope>NUCLEOTIDE SEQUENCE</scope>
</reference>
<evidence type="ECO:0000313" key="3">
    <source>
        <dbReference type="Proteomes" id="UP000683925"/>
    </source>
</evidence>
<name>A0A8S1YA17_PAROT</name>
<evidence type="ECO:0000313" key="1">
    <source>
        <dbReference type="EMBL" id="CAD8210421.1"/>
    </source>
</evidence>
<gene>
    <name evidence="1" type="ORF">POCTA_138.1.T1510008</name>
    <name evidence="2" type="ORF">POCTA_138.1.T1510009</name>
</gene>
<dbReference type="Proteomes" id="UP000683925">
    <property type="component" value="Unassembled WGS sequence"/>
</dbReference>
<organism evidence="1 3">
    <name type="scientific">Paramecium octaurelia</name>
    <dbReference type="NCBI Taxonomy" id="43137"/>
    <lineage>
        <taxon>Eukaryota</taxon>
        <taxon>Sar</taxon>
        <taxon>Alveolata</taxon>
        <taxon>Ciliophora</taxon>
        <taxon>Intramacronucleata</taxon>
        <taxon>Oligohymenophorea</taxon>
        <taxon>Peniculida</taxon>
        <taxon>Parameciidae</taxon>
        <taxon>Paramecium</taxon>
    </lineage>
</organism>
<dbReference type="AlphaFoldDB" id="A0A8S1YA17"/>